<keyword evidence="5 11" id="KW-0378">Hydrolase</keyword>
<dbReference type="GO" id="GO:0070006">
    <property type="term" value="F:metalloaminopeptidase activity"/>
    <property type="evidence" value="ECO:0007669"/>
    <property type="project" value="TreeGrafter"/>
</dbReference>
<evidence type="ECO:0000259" key="12">
    <source>
        <dbReference type="Pfam" id="PF01433"/>
    </source>
</evidence>
<dbReference type="FunFam" id="1.10.390.10:FF:000006">
    <property type="entry name" value="Puromycin-sensitive aminopeptidase"/>
    <property type="match status" value="1"/>
</dbReference>
<feature type="active site" description="Proton acceptor" evidence="8">
    <location>
        <position position="306"/>
    </location>
</feature>
<dbReference type="Gene3D" id="2.60.40.1910">
    <property type="match status" value="1"/>
</dbReference>
<keyword evidence="3 11" id="KW-0645">Protease</keyword>
<dbReference type="Pfam" id="PF01433">
    <property type="entry name" value="Peptidase_M1"/>
    <property type="match status" value="1"/>
</dbReference>
<dbReference type="InterPro" id="IPR034016">
    <property type="entry name" value="M1_APN-typ"/>
</dbReference>
<dbReference type="EC" id="3.4.11.-" evidence="11"/>
<dbReference type="InterPro" id="IPR042097">
    <property type="entry name" value="Aminopeptidase_N-like_N_sf"/>
</dbReference>
<dbReference type="Gene3D" id="2.60.40.1730">
    <property type="entry name" value="tricorn interacting facor f3 domain"/>
    <property type="match status" value="1"/>
</dbReference>
<dbReference type="GO" id="GO:0005737">
    <property type="term" value="C:cytoplasm"/>
    <property type="evidence" value="ECO:0007669"/>
    <property type="project" value="TreeGrafter"/>
</dbReference>
<name>A0A9Q0AS78_9PEZI</name>
<evidence type="ECO:0000259" key="14">
    <source>
        <dbReference type="Pfam" id="PF17900"/>
    </source>
</evidence>
<keyword evidence="7 11" id="KW-0482">Metalloprotease</keyword>
<dbReference type="Pfam" id="PF11838">
    <property type="entry name" value="ERAP1_C"/>
    <property type="match status" value="1"/>
</dbReference>
<gene>
    <name evidence="15" type="ORF">JX265_005216</name>
</gene>
<evidence type="ECO:0000256" key="2">
    <source>
        <dbReference type="ARBA" id="ARBA00022438"/>
    </source>
</evidence>
<feature type="domain" description="Peptidase M1 membrane alanine aminopeptidase" evidence="12">
    <location>
        <begin position="234"/>
        <end position="450"/>
    </location>
</feature>
<sequence length="879" mass="99025">MANIDERKLLPAHVKPSSYEICLEPNFDARTFSGRVKILCHVLSPTRQVQLNGKNIVIEKAVIEQEGTELGLQEPVSYNDLEETIEITTTEELCSGSEVHLTLEYSGQFNEKCVGFYQSSYTDNDGLKHPIAATAMEPTYARQAFPCFDEPALKAKFTISALVDDSFECFSNMPVKQAESVSGSLKRVVFHETPLMSTYLVALLAGHLAKTQSNDARIPITLISPIGREDETKFSLDLACKGLHFFEQLFGLYPLPKLDLAAVPDFASGAQENWGLILFRAQNLLVDPEDSALDSRKNTARTILHEISHMWFGNLVTMKYWDGLWLKEGFANLMAWIATDKFFPSWTIWDHYVANDLQAALELDGLRSTHAVEQVVKNPTEAKQIYDEISYNKGCCVLKMISHEMGEESFTQGVKNYIDAFQYGSTESDDLWASLEEVTDLPIKDNMHVWTKKSGFPVVKVNKRVDEASKKTFLWLTQHRFVASEMTAGTDSVGSSHTNYPLRITIKSESGLDTYDMSEQELEVPISEETWFKVNANHDGFYVTSYSSELLVSLIDAAAKNKLSLRDNVGMSCDLQRLVASGVNRTSDLLNLIIGFRHSSDYLVWETLDRNLRAVQSAFKFRGPKITDGLQRLSLEVFGTKAHELGWDVEGDDDTTTAFKASMFSSAGLAGNEKVVSAARELLDARVNGNDRSIPASLKWEVFGIVAAHGGREELQQLFNIWKTSQSEDERFYALECMGRTSTPELVQWVLGFSFTDDVKGQDLFVMLWLINSSPIGAIEFWQWAKQNWDKLVERVTEQHLGYILELLIDGLGTREQIADVENFFEGRDTAAYSMTLAGRLEHMKTRCSWSERDEEDITNWLVNHGFTDRSHQSSTLQG</sequence>
<dbReference type="GO" id="GO:0043171">
    <property type="term" value="P:peptide catabolic process"/>
    <property type="evidence" value="ECO:0007669"/>
    <property type="project" value="TreeGrafter"/>
</dbReference>
<dbReference type="InterPro" id="IPR050344">
    <property type="entry name" value="Peptidase_M1_aminopeptidases"/>
</dbReference>
<evidence type="ECO:0000256" key="10">
    <source>
        <dbReference type="PIRSR" id="PIRSR634016-4"/>
    </source>
</evidence>
<evidence type="ECO:0000313" key="15">
    <source>
        <dbReference type="EMBL" id="KAI1873594.1"/>
    </source>
</evidence>
<evidence type="ECO:0000256" key="8">
    <source>
        <dbReference type="PIRSR" id="PIRSR634016-1"/>
    </source>
</evidence>
<dbReference type="AlphaFoldDB" id="A0A9Q0AS78"/>
<dbReference type="PANTHER" id="PTHR11533">
    <property type="entry name" value="PROTEASE M1 ZINC METALLOPROTEASE"/>
    <property type="match status" value="1"/>
</dbReference>
<accession>A0A9Q0AS78</accession>
<dbReference type="InterPro" id="IPR045357">
    <property type="entry name" value="Aminopeptidase_N-like_N"/>
</dbReference>
<evidence type="ECO:0000256" key="1">
    <source>
        <dbReference type="ARBA" id="ARBA00010136"/>
    </source>
</evidence>
<evidence type="ECO:0000256" key="9">
    <source>
        <dbReference type="PIRSR" id="PIRSR634016-3"/>
    </source>
</evidence>
<evidence type="ECO:0000256" key="6">
    <source>
        <dbReference type="ARBA" id="ARBA00022833"/>
    </source>
</evidence>
<dbReference type="InterPro" id="IPR001930">
    <property type="entry name" value="Peptidase_M1"/>
</dbReference>
<dbReference type="Pfam" id="PF17900">
    <property type="entry name" value="Peptidase_M1_N"/>
    <property type="match status" value="1"/>
</dbReference>
<organism evidence="15 16">
    <name type="scientific">Neoarthrinium moseri</name>
    <dbReference type="NCBI Taxonomy" id="1658444"/>
    <lineage>
        <taxon>Eukaryota</taxon>
        <taxon>Fungi</taxon>
        <taxon>Dikarya</taxon>
        <taxon>Ascomycota</taxon>
        <taxon>Pezizomycotina</taxon>
        <taxon>Sordariomycetes</taxon>
        <taxon>Xylariomycetidae</taxon>
        <taxon>Amphisphaeriales</taxon>
        <taxon>Apiosporaceae</taxon>
        <taxon>Neoarthrinium</taxon>
    </lineage>
</organism>
<comment type="similarity">
    <text evidence="1 11">Belongs to the peptidase M1 family.</text>
</comment>
<protein>
    <recommendedName>
        <fullName evidence="11">Aminopeptidase</fullName>
        <ecNumber evidence="11">3.4.11.-</ecNumber>
    </recommendedName>
</protein>
<dbReference type="GO" id="GO:0042277">
    <property type="term" value="F:peptide binding"/>
    <property type="evidence" value="ECO:0007669"/>
    <property type="project" value="TreeGrafter"/>
</dbReference>
<keyword evidence="4 9" id="KW-0479">Metal-binding</keyword>
<dbReference type="EMBL" id="JAFIMR010000010">
    <property type="protein sequence ID" value="KAI1873594.1"/>
    <property type="molecule type" value="Genomic_DNA"/>
</dbReference>
<feature type="binding site" evidence="9">
    <location>
        <position position="305"/>
    </location>
    <ligand>
        <name>Zn(2+)</name>
        <dbReference type="ChEBI" id="CHEBI:29105"/>
        <note>catalytic</note>
    </ligand>
</feature>
<keyword evidence="2 11" id="KW-0031">Aminopeptidase</keyword>
<dbReference type="InterPro" id="IPR024571">
    <property type="entry name" value="ERAP1-like_C_dom"/>
</dbReference>
<evidence type="ECO:0000256" key="3">
    <source>
        <dbReference type="ARBA" id="ARBA00022670"/>
    </source>
</evidence>
<feature type="binding site" evidence="9">
    <location>
        <position position="309"/>
    </location>
    <ligand>
        <name>Zn(2+)</name>
        <dbReference type="ChEBI" id="CHEBI:29105"/>
        <note>catalytic</note>
    </ligand>
</feature>
<dbReference type="PANTHER" id="PTHR11533:SF174">
    <property type="entry name" value="PUROMYCIN-SENSITIVE AMINOPEPTIDASE-RELATED"/>
    <property type="match status" value="1"/>
</dbReference>
<proteinExistence type="inferred from homology"/>
<dbReference type="CDD" id="cd09601">
    <property type="entry name" value="M1_APN-Q_like"/>
    <property type="match status" value="1"/>
</dbReference>
<comment type="cofactor">
    <cofactor evidence="9 11">
        <name>Zn(2+)</name>
        <dbReference type="ChEBI" id="CHEBI:29105"/>
    </cofactor>
    <text evidence="9 11">Binds 1 zinc ion per subunit.</text>
</comment>
<evidence type="ECO:0000313" key="16">
    <source>
        <dbReference type="Proteomes" id="UP000829685"/>
    </source>
</evidence>
<evidence type="ECO:0000256" key="5">
    <source>
        <dbReference type="ARBA" id="ARBA00022801"/>
    </source>
</evidence>
<evidence type="ECO:0000256" key="4">
    <source>
        <dbReference type="ARBA" id="ARBA00022723"/>
    </source>
</evidence>
<feature type="site" description="Transition state stabilizer" evidence="10">
    <location>
        <position position="391"/>
    </location>
</feature>
<keyword evidence="6 9" id="KW-0862">Zinc</keyword>
<dbReference type="FunFam" id="2.60.40.1730:FF:000002">
    <property type="entry name" value="Aminopeptidase"/>
    <property type="match status" value="1"/>
</dbReference>
<dbReference type="GO" id="GO:0006508">
    <property type="term" value="P:proteolysis"/>
    <property type="evidence" value="ECO:0007669"/>
    <property type="project" value="UniProtKB-KW"/>
</dbReference>
<reference evidence="15" key="1">
    <citation type="submission" date="2021-03" db="EMBL/GenBank/DDBJ databases">
        <title>Revisited historic fungal species revealed as producer of novel bioactive compounds through whole genome sequencing and comparative genomics.</title>
        <authorList>
            <person name="Vignolle G.A."/>
            <person name="Hochenegger N."/>
            <person name="Mach R.L."/>
            <person name="Mach-Aigner A.R."/>
            <person name="Javad Rahimi M."/>
            <person name="Salim K.A."/>
            <person name="Chan C.M."/>
            <person name="Lim L.B.L."/>
            <person name="Cai F."/>
            <person name="Druzhinina I.S."/>
            <person name="U'Ren J.M."/>
            <person name="Derntl C."/>
        </authorList>
    </citation>
    <scope>NUCLEOTIDE SEQUENCE</scope>
    <source>
        <strain evidence="15">TUCIM 5799</strain>
    </source>
</reference>
<dbReference type="SUPFAM" id="SSF55486">
    <property type="entry name" value="Metalloproteases ('zincins'), catalytic domain"/>
    <property type="match status" value="1"/>
</dbReference>
<dbReference type="InterPro" id="IPR027268">
    <property type="entry name" value="Peptidase_M4/M1_CTD_sf"/>
</dbReference>
<feature type="binding site" evidence="9">
    <location>
        <position position="328"/>
    </location>
    <ligand>
        <name>Zn(2+)</name>
        <dbReference type="ChEBI" id="CHEBI:29105"/>
        <note>catalytic</note>
    </ligand>
</feature>
<dbReference type="Gene3D" id="1.10.390.10">
    <property type="entry name" value="Neutral Protease Domain 2"/>
    <property type="match status" value="1"/>
</dbReference>
<dbReference type="SUPFAM" id="SSF63737">
    <property type="entry name" value="Leukotriene A4 hydrolase N-terminal domain"/>
    <property type="match status" value="1"/>
</dbReference>
<feature type="domain" description="Aminopeptidase N-like N-terminal" evidence="14">
    <location>
        <begin position="15"/>
        <end position="200"/>
    </location>
</feature>
<keyword evidence="16" id="KW-1185">Reference proteome</keyword>
<evidence type="ECO:0000256" key="7">
    <source>
        <dbReference type="ARBA" id="ARBA00023049"/>
    </source>
</evidence>
<evidence type="ECO:0000259" key="13">
    <source>
        <dbReference type="Pfam" id="PF11838"/>
    </source>
</evidence>
<dbReference type="InterPro" id="IPR014782">
    <property type="entry name" value="Peptidase_M1_dom"/>
</dbReference>
<dbReference type="Gene3D" id="1.25.50.20">
    <property type="match status" value="1"/>
</dbReference>
<dbReference type="Proteomes" id="UP000829685">
    <property type="component" value="Unassembled WGS sequence"/>
</dbReference>
<dbReference type="PRINTS" id="PR00756">
    <property type="entry name" value="ALADIPTASE"/>
</dbReference>
<comment type="caution">
    <text evidence="15">The sequence shown here is derived from an EMBL/GenBank/DDBJ whole genome shotgun (WGS) entry which is preliminary data.</text>
</comment>
<feature type="domain" description="ERAP1-like C-terminal" evidence="13">
    <location>
        <begin position="531"/>
        <end position="845"/>
    </location>
</feature>
<dbReference type="GO" id="GO:0016020">
    <property type="term" value="C:membrane"/>
    <property type="evidence" value="ECO:0007669"/>
    <property type="project" value="TreeGrafter"/>
</dbReference>
<dbReference type="GO" id="GO:0008270">
    <property type="term" value="F:zinc ion binding"/>
    <property type="evidence" value="ECO:0007669"/>
    <property type="project" value="UniProtKB-UniRule"/>
</dbReference>
<evidence type="ECO:0000256" key="11">
    <source>
        <dbReference type="RuleBase" id="RU364040"/>
    </source>
</evidence>